<dbReference type="PRINTS" id="PR00080">
    <property type="entry name" value="SDRFAMILY"/>
</dbReference>
<accession>A0A4Q7VVQ9</accession>
<reference evidence="3 4" key="1">
    <citation type="submission" date="2019-02" db="EMBL/GenBank/DDBJ databases">
        <title>Genomic Encyclopedia of Type Strains, Phase IV (KMG-IV): sequencing the most valuable type-strain genomes for metagenomic binning, comparative biology and taxonomic classification.</title>
        <authorList>
            <person name="Goeker M."/>
        </authorList>
    </citation>
    <scope>NUCLEOTIDE SEQUENCE [LARGE SCALE GENOMIC DNA]</scope>
    <source>
        <strain evidence="3 4">DSM 19570</strain>
    </source>
</reference>
<evidence type="ECO:0000256" key="1">
    <source>
        <dbReference type="ARBA" id="ARBA00006484"/>
    </source>
</evidence>
<dbReference type="PANTHER" id="PTHR43639">
    <property type="entry name" value="OXIDOREDUCTASE, SHORT-CHAIN DEHYDROGENASE/REDUCTASE FAMILY (AFU_ORTHOLOGUE AFUA_5G02870)"/>
    <property type="match status" value="1"/>
</dbReference>
<proteinExistence type="inferred from homology"/>
<evidence type="ECO:0000313" key="4">
    <source>
        <dbReference type="Proteomes" id="UP000293671"/>
    </source>
</evidence>
<dbReference type="CDD" id="cd05233">
    <property type="entry name" value="SDR_c"/>
    <property type="match status" value="1"/>
</dbReference>
<keyword evidence="2" id="KW-0560">Oxidoreductase</keyword>
<organism evidence="3 4">
    <name type="scientific">Rivibacter subsaxonicus</name>
    <dbReference type="NCBI Taxonomy" id="457575"/>
    <lineage>
        <taxon>Bacteria</taxon>
        <taxon>Pseudomonadati</taxon>
        <taxon>Pseudomonadota</taxon>
        <taxon>Betaproteobacteria</taxon>
        <taxon>Burkholderiales</taxon>
        <taxon>Rivibacter</taxon>
    </lineage>
</organism>
<dbReference type="Pfam" id="PF13561">
    <property type="entry name" value="adh_short_C2"/>
    <property type="match status" value="1"/>
</dbReference>
<dbReference type="InterPro" id="IPR036291">
    <property type="entry name" value="NAD(P)-bd_dom_sf"/>
</dbReference>
<comment type="similarity">
    <text evidence="1">Belongs to the short-chain dehydrogenases/reductases (SDR) family.</text>
</comment>
<dbReference type="Proteomes" id="UP000293671">
    <property type="component" value="Unassembled WGS sequence"/>
</dbReference>
<dbReference type="AlphaFoldDB" id="A0A4Q7VVQ9"/>
<sequence>MNTGRNRQLLLVTGGSRGIGAATVRLAAGRGWAVAINYASAATAAEALVREIEAGGGEAAAFRADVADEAQVHALFAAVDARFGHGRLRGLVNNAGIVDVAARIEQMSAERVARIFAVNVVGSFACAREAVLRMSTRHGGAGGAIVNLSSRAAERGSAGIYADYAASKAAIDRFTVDLALEVAAEGVRVNGVRPGIIDTEIHAAAGLADRVREMSPTLPMQRAGTAEEVAQAILWLLSDEASYVTGAMLDVAGGR</sequence>
<keyword evidence="4" id="KW-1185">Reference proteome</keyword>
<dbReference type="OrthoDB" id="20590at2"/>
<evidence type="ECO:0000256" key="2">
    <source>
        <dbReference type="ARBA" id="ARBA00023002"/>
    </source>
</evidence>
<dbReference type="Gene3D" id="3.40.50.720">
    <property type="entry name" value="NAD(P)-binding Rossmann-like Domain"/>
    <property type="match status" value="1"/>
</dbReference>
<dbReference type="EMBL" id="SHKP01000005">
    <property type="protein sequence ID" value="RZU00741.1"/>
    <property type="molecule type" value="Genomic_DNA"/>
</dbReference>
<dbReference type="PRINTS" id="PR00081">
    <property type="entry name" value="GDHRDH"/>
</dbReference>
<dbReference type="FunFam" id="3.40.50.720:FF:000173">
    <property type="entry name" value="3-oxoacyl-[acyl-carrier protein] reductase"/>
    <property type="match status" value="1"/>
</dbReference>
<dbReference type="InterPro" id="IPR002347">
    <property type="entry name" value="SDR_fam"/>
</dbReference>
<comment type="caution">
    <text evidence="3">The sequence shown here is derived from an EMBL/GenBank/DDBJ whole genome shotgun (WGS) entry which is preliminary data.</text>
</comment>
<name>A0A4Q7VVQ9_9BURK</name>
<protein>
    <submittedName>
        <fullName evidence="3">NAD(P)-dependent dehydrogenase (Short-subunit alcohol dehydrogenase family)</fullName>
    </submittedName>
</protein>
<dbReference type="PANTHER" id="PTHR43639:SF1">
    <property type="entry name" value="SHORT-CHAIN DEHYDROGENASE_REDUCTASE FAMILY PROTEIN"/>
    <property type="match status" value="1"/>
</dbReference>
<dbReference type="SUPFAM" id="SSF51735">
    <property type="entry name" value="NAD(P)-binding Rossmann-fold domains"/>
    <property type="match status" value="1"/>
</dbReference>
<dbReference type="GO" id="GO:0016491">
    <property type="term" value="F:oxidoreductase activity"/>
    <property type="evidence" value="ECO:0007669"/>
    <property type="project" value="UniProtKB-KW"/>
</dbReference>
<evidence type="ECO:0000313" key="3">
    <source>
        <dbReference type="EMBL" id="RZU00741.1"/>
    </source>
</evidence>
<gene>
    <name evidence="3" type="ORF">EV670_1453</name>
</gene>
<dbReference type="RefSeq" id="WP_130431179.1">
    <property type="nucleotide sequence ID" value="NZ_SHKP01000005.1"/>
</dbReference>